<dbReference type="Proteomes" id="UP001172386">
    <property type="component" value="Unassembled WGS sequence"/>
</dbReference>
<dbReference type="EMBL" id="JAPDRQ010000123">
    <property type="protein sequence ID" value="KAJ9654368.1"/>
    <property type="molecule type" value="Genomic_DNA"/>
</dbReference>
<sequence length="250" mass="27768">MATLTEIDTNKGRKSARNTKKAAINTDSSATDKENLQVRKGAARETKATAKKQSSTKNDKRGEKAGAASSKLKGTSRKRSASDRENDAESNESSVKKRKIDTKKLHDVVSMPELDGEASGQVPIFDTCNDVRTKIDTYLRKHSLSKAAFAREITKCQGTPSTPVTPGQVTSFQRKKGPLAGNSSKAFYASYVFFEKLRLKEGRSKTKKRQEMEEVHGENGVMTDRPIENVHFILPMGRRVYIDKYAHLRG</sequence>
<keyword evidence="2" id="KW-1185">Reference proteome</keyword>
<organism evidence="1 2">
    <name type="scientific">Neophaeococcomyces mojaviensis</name>
    <dbReference type="NCBI Taxonomy" id="3383035"/>
    <lineage>
        <taxon>Eukaryota</taxon>
        <taxon>Fungi</taxon>
        <taxon>Dikarya</taxon>
        <taxon>Ascomycota</taxon>
        <taxon>Pezizomycotina</taxon>
        <taxon>Eurotiomycetes</taxon>
        <taxon>Chaetothyriomycetidae</taxon>
        <taxon>Chaetothyriales</taxon>
        <taxon>Chaetothyriales incertae sedis</taxon>
        <taxon>Neophaeococcomyces</taxon>
    </lineage>
</organism>
<protein>
    <submittedName>
        <fullName evidence="1">Uncharacterized protein</fullName>
    </submittedName>
</protein>
<evidence type="ECO:0000313" key="1">
    <source>
        <dbReference type="EMBL" id="KAJ9654368.1"/>
    </source>
</evidence>
<reference evidence="1" key="1">
    <citation type="submission" date="2022-10" db="EMBL/GenBank/DDBJ databases">
        <title>Culturing micro-colonial fungi from biological soil crusts in the Mojave desert and describing Neophaeococcomyces mojavensis, and introducing the new genera and species Taxawa tesnikishii.</title>
        <authorList>
            <person name="Kurbessoian T."/>
            <person name="Stajich J.E."/>
        </authorList>
    </citation>
    <scope>NUCLEOTIDE SEQUENCE</scope>
    <source>
        <strain evidence="1">JES_112</strain>
    </source>
</reference>
<comment type="caution">
    <text evidence="1">The sequence shown here is derived from an EMBL/GenBank/DDBJ whole genome shotgun (WGS) entry which is preliminary data.</text>
</comment>
<evidence type="ECO:0000313" key="2">
    <source>
        <dbReference type="Proteomes" id="UP001172386"/>
    </source>
</evidence>
<accession>A0ACC3A371</accession>
<proteinExistence type="predicted"/>
<name>A0ACC3A371_9EURO</name>
<gene>
    <name evidence="1" type="ORF">H2198_006600</name>
</gene>